<dbReference type="InterPro" id="IPR003709">
    <property type="entry name" value="VanY-like_core_dom"/>
</dbReference>
<keyword evidence="1" id="KW-0732">Signal</keyword>
<dbReference type="InterPro" id="IPR009045">
    <property type="entry name" value="Zn_M74/Hedgehog-like"/>
</dbReference>
<proteinExistence type="predicted"/>
<dbReference type="Pfam" id="PF02557">
    <property type="entry name" value="VanY"/>
    <property type="match status" value="1"/>
</dbReference>
<feature type="domain" description="D-alanyl-D-alanine carboxypeptidase-like core" evidence="2">
    <location>
        <begin position="52"/>
        <end position="195"/>
    </location>
</feature>
<dbReference type="Proteomes" id="UP001596043">
    <property type="component" value="Unassembled WGS sequence"/>
</dbReference>
<dbReference type="Gene3D" id="3.30.1380.10">
    <property type="match status" value="1"/>
</dbReference>
<dbReference type="RefSeq" id="WP_379982264.1">
    <property type="nucleotide sequence ID" value="NZ_JBHSFV010000016.1"/>
</dbReference>
<protein>
    <submittedName>
        <fullName evidence="3">M15 family metallopeptidase</fullName>
    </submittedName>
</protein>
<organism evidence="3 4">
    <name type="scientific">Dokdonia ponticola</name>
    <dbReference type="NCBI Taxonomy" id="2041041"/>
    <lineage>
        <taxon>Bacteria</taxon>
        <taxon>Pseudomonadati</taxon>
        <taxon>Bacteroidota</taxon>
        <taxon>Flavobacteriia</taxon>
        <taxon>Flavobacteriales</taxon>
        <taxon>Flavobacteriaceae</taxon>
        <taxon>Dokdonia</taxon>
    </lineage>
</organism>
<evidence type="ECO:0000313" key="3">
    <source>
        <dbReference type="EMBL" id="MFC4636250.1"/>
    </source>
</evidence>
<evidence type="ECO:0000256" key="1">
    <source>
        <dbReference type="SAM" id="SignalP"/>
    </source>
</evidence>
<dbReference type="PANTHER" id="PTHR34385">
    <property type="entry name" value="D-ALANYL-D-ALANINE CARBOXYPEPTIDASE"/>
    <property type="match status" value="1"/>
</dbReference>
<keyword evidence="4" id="KW-1185">Reference proteome</keyword>
<comment type="caution">
    <text evidence="3">The sequence shown here is derived from an EMBL/GenBank/DDBJ whole genome shotgun (WGS) entry which is preliminary data.</text>
</comment>
<evidence type="ECO:0000259" key="2">
    <source>
        <dbReference type="Pfam" id="PF02557"/>
    </source>
</evidence>
<gene>
    <name evidence="3" type="ORF">ACFO3O_20250</name>
</gene>
<dbReference type="EMBL" id="JBHSFV010000016">
    <property type="protein sequence ID" value="MFC4636250.1"/>
    <property type="molecule type" value="Genomic_DNA"/>
</dbReference>
<feature type="chain" id="PRO_5046124279" evidence="1">
    <location>
        <begin position="26"/>
        <end position="247"/>
    </location>
</feature>
<accession>A0ABV9I3H7</accession>
<dbReference type="InterPro" id="IPR052179">
    <property type="entry name" value="DD-CPase-like"/>
</dbReference>
<dbReference type="CDD" id="cd14847">
    <property type="entry name" value="DD-carboxypeptidase_like"/>
    <property type="match status" value="1"/>
</dbReference>
<feature type="signal peptide" evidence="1">
    <location>
        <begin position="1"/>
        <end position="25"/>
    </location>
</feature>
<name>A0ABV9I3H7_9FLAO</name>
<dbReference type="SUPFAM" id="SSF55166">
    <property type="entry name" value="Hedgehog/DD-peptidase"/>
    <property type="match status" value="1"/>
</dbReference>
<sequence length="247" mass="28324">MKRRMFTKAILLGSIATTLSSALYASILETQISQDELLGKGNPLLTSGTGYRLRPEAATAFERLKTAALQDKIQVKVISSYRDYAHQNRIWERKYNRFRESGLSPTDSIKKIIEYSTIPGTSRHHWGTDIDLIDGTPKVTGDVLVPSKFYGTGPFCKFKEWMDKHANSFGFYLVYTDTLGRKGFKHEPWHYSYAPLSIPYLKKYKELDIKTRLQENKLLGSAHLTTPFINSYIKENILDINPYLLKD</sequence>
<reference evidence="4" key="1">
    <citation type="journal article" date="2019" name="Int. J. Syst. Evol. Microbiol.">
        <title>The Global Catalogue of Microorganisms (GCM) 10K type strain sequencing project: providing services to taxonomists for standard genome sequencing and annotation.</title>
        <authorList>
            <consortium name="The Broad Institute Genomics Platform"/>
            <consortium name="The Broad Institute Genome Sequencing Center for Infectious Disease"/>
            <person name="Wu L."/>
            <person name="Ma J."/>
        </authorList>
    </citation>
    <scope>NUCLEOTIDE SEQUENCE [LARGE SCALE GENOMIC DNA]</scope>
    <source>
        <strain evidence="4">YJ-61-S</strain>
    </source>
</reference>
<evidence type="ECO:0000313" key="4">
    <source>
        <dbReference type="Proteomes" id="UP001596043"/>
    </source>
</evidence>
<dbReference type="PANTHER" id="PTHR34385:SF1">
    <property type="entry name" value="PEPTIDOGLYCAN L-ALANYL-D-GLUTAMATE ENDOPEPTIDASE CWLK"/>
    <property type="match status" value="1"/>
</dbReference>